<dbReference type="AlphaFoldDB" id="A0A1M5A7N7"/>
<dbReference type="EMBL" id="FQUP01000001">
    <property type="protein sequence ID" value="SHF26328.1"/>
    <property type="molecule type" value="Genomic_DNA"/>
</dbReference>
<proteinExistence type="predicted"/>
<dbReference type="PROSITE" id="PS50995">
    <property type="entry name" value="HTH_MARR_2"/>
    <property type="match status" value="1"/>
</dbReference>
<keyword evidence="2" id="KW-0238">DNA-binding</keyword>
<dbReference type="Proteomes" id="UP000184485">
    <property type="component" value="Unassembled WGS sequence"/>
</dbReference>
<feature type="domain" description="HTH marR-type" evidence="1">
    <location>
        <begin position="5"/>
        <end position="141"/>
    </location>
</feature>
<evidence type="ECO:0000313" key="2">
    <source>
        <dbReference type="EMBL" id="SHF26328.1"/>
    </source>
</evidence>
<dbReference type="OrthoDB" id="5974674at2"/>
<organism evidence="2 3">
    <name type="scientific">Kaistia soli DSM 19436</name>
    <dbReference type="NCBI Taxonomy" id="1122133"/>
    <lineage>
        <taxon>Bacteria</taxon>
        <taxon>Pseudomonadati</taxon>
        <taxon>Pseudomonadota</taxon>
        <taxon>Alphaproteobacteria</taxon>
        <taxon>Hyphomicrobiales</taxon>
        <taxon>Kaistiaceae</taxon>
        <taxon>Kaistia</taxon>
    </lineage>
</organism>
<dbReference type="PRINTS" id="PR00598">
    <property type="entry name" value="HTHMARR"/>
</dbReference>
<dbReference type="InterPro" id="IPR000835">
    <property type="entry name" value="HTH_MarR-typ"/>
</dbReference>
<name>A0A1M5A7N7_9HYPH</name>
<dbReference type="GO" id="GO:0003677">
    <property type="term" value="F:DNA binding"/>
    <property type="evidence" value="ECO:0007669"/>
    <property type="project" value="UniProtKB-KW"/>
</dbReference>
<dbReference type="GO" id="GO:0006950">
    <property type="term" value="P:response to stress"/>
    <property type="evidence" value="ECO:0007669"/>
    <property type="project" value="TreeGrafter"/>
</dbReference>
<dbReference type="SMART" id="SM00347">
    <property type="entry name" value="HTH_MARR"/>
    <property type="match status" value="1"/>
</dbReference>
<sequence>MHGQNDPLALALLDLARFISDTRRDRYLIAEAGLDLDPAFLPLLVRLGTYGPAGVVELADELGRDHSSMSRQVAKLEAVGLAERARAASDARLRIAKITQSGQAAVAALAAARKRALDQAIGNWTAADRETLGRLLGRFTSALQALTDRSRQDLSSDDEAGSG</sequence>
<keyword evidence="3" id="KW-1185">Reference proteome</keyword>
<dbReference type="Gene3D" id="1.10.10.10">
    <property type="entry name" value="Winged helix-like DNA-binding domain superfamily/Winged helix DNA-binding domain"/>
    <property type="match status" value="1"/>
</dbReference>
<dbReference type="PANTHER" id="PTHR33164:SF57">
    <property type="entry name" value="MARR-FAMILY TRANSCRIPTIONAL REGULATOR"/>
    <property type="match status" value="1"/>
</dbReference>
<dbReference type="PANTHER" id="PTHR33164">
    <property type="entry name" value="TRANSCRIPTIONAL REGULATOR, MARR FAMILY"/>
    <property type="match status" value="1"/>
</dbReference>
<dbReference type="InterPro" id="IPR036388">
    <property type="entry name" value="WH-like_DNA-bd_sf"/>
</dbReference>
<evidence type="ECO:0000259" key="1">
    <source>
        <dbReference type="PROSITE" id="PS50995"/>
    </source>
</evidence>
<gene>
    <name evidence="2" type="ORF">SAMN02745157_2042</name>
</gene>
<dbReference type="InterPro" id="IPR036390">
    <property type="entry name" value="WH_DNA-bd_sf"/>
</dbReference>
<dbReference type="Pfam" id="PF12802">
    <property type="entry name" value="MarR_2"/>
    <property type="match status" value="1"/>
</dbReference>
<dbReference type="SUPFAM" id="SSF46785">
    <property type="entry name" value="Winged helix' DNA-binding domain"/>
    <property type="match status" value="1"/>
</dbReference>
<protein>
    <submittedName>
        <fullName evidence="2">DNA-binding transcriptional regulator, MarR family</fullName>
    </submittedName>
</protein>
<dbReference type="InterPro" id="IPR039422">
    <property type="entry name" value="MarR/SlyA-like"/>
</dbReference>
<dbReference type="GO" id="GO:0003700">
    <property type="term" value="F:DNA-binding transcription factor activity"/>
    <property type="evidence" value="ECO:0007669"/>
    <property type="project" value="InterPro"/>
</dbReference>
<reference evidence="2 3" key="1">
    <citation type="submission" date="2016-11" db="EMBL/GenBank/DDBJ databases">
        <authorList>
            <person name="Jaros S."/>
            <person name="Januszkiewicz K."/>
            <person name="Wedrychowicz H."/>
        </authorList>
    </citation>
    <scope>NUCLEOTIDE SEQUENCE [LARGE SCALE GENOMIC DNA]</scope>
    <source>
        <strain evidence="2 3">DSM 19436</strain>
    </source>
</reference>
<evidence type="ECO:0000313" key="3">
    <source>
        <dbReference type="Proteomes" id="UP000184485"/>
    </source>
</evidence>
<accession>A0A1M5A7N7</accession>